<keyword evidence="2" id="KW-0233">DNA recombination</keyword>
<accession>A0ABN3FD25</accession>
<dbReference type="RefSeq" id="WP_344610400.1">
    <property type="nucleotide sequence ID" value="NZ_BAAARV010000004.1"/>
</dbReference>
<dbReference type="EMBL" id="BAAARV010000004">
    <property type="protein sequence ID" value="GAA2327656.1"/>
    <property type="molecule type" value="Genomic_DNA"/>
</dbReference>
<dbReference type="PANTHER" id="PTHR30349:SF92">
    <property type="entry name" value="SITE-SPECIFIC RECOMBINASE"/>
    <property type="match status" value="1"/>
</dbReference>
<dbReference type="SUPFAM" id="SSF56349">
    <property type="entry name" value="DNA breaking-rejoining enzymes"/>
    <property type="match status" value="1"/>
</dbReference>
<proteinExistence type="predicted"/>
<reference evidence="4 5" key="1">
    <citation type="journal article" date="2019" name="Int. J. Syst. Evol. Microbiol.">
        <title>The Global Catalogue of Microorganisms (GCM) 10K type strain sequencing project: providing services to taxonomists for standard genome sequencing and annotation.</title>
        <authorList>
            <consortium name="The Broad Institute Genomics Platform"/>
            <consortium name="The Broad Institute Genome Sequencing Center for Infectious Disease"/>
            <person name="Wu L."/>
            <person name="Ma J."/>
        </authorList>
    </citation>
    <scope>NUCLEOTIDE SEQUENCE [LARGE SCALE GENOMIC DNA]</scope>
    <source>
        <strain evidence="4 5">JCM 3272</strain>
    </source>
</reference>
<protein>
    <recommendedName>
        <fullName evidence="3">Tyr recombinase domain-containing protein</fullName>
    </recommendedName>
</protein>
<evidence type="ECO:0000313" key="4">
    <source>
        <dbReference type="EMBL" id="GAA2327656.1"/>
    </source>
</evidence>
<evidence type="ECO:0000259" key="3">
    <source>
        <dbReference type="PROSITE" id="PS51898"/>
    </source>
</evidence>
<dbReference type="Gene3D" id="1.10.443.10">
    <property type="entry name" value="Intergrase catalytic core"/>
    <property type="match status" value="1"/>
</dbReference>
<gene>
    <name evidence="4" type="ORF">GCM10010170_003610</name>
</gene>
<organism evidence="4 5">
    <name type="scientific">Dactylosporangium salmoneum</name>
    <dbReference type="NCBI Taxonomy" id="53361"/>
    <lineage>
        <taxon>Bacteria</taxon>
        <taxon>Bacillati</taxon>
        <taxon>Actinomycetota</taxon>
        <taxon>Actinomycetes</taxon>
        <taxon>Micromonosporales</taxon>
        <taxon>Micromonosporaceae</taxon>
        <taxon>Dactylosporangium</taxon>
    </lineage>
</organism>
<comment type="caution">
    <text evidence="4">The sequence shown here is derived from an EMBL/GenBank/DDBJ whole genome shotgun (WGS) entry which is preliminary data.</text>
</comment>
<evidence type="ECO:0000256" key="1">
    <source>
        <dbReference type="ARBA" id="ARBA00023125"/>
    </source>
</evidence>
<evidence type="ECO:0000256" key="2">
    <source>
        <dbReference type="ARBA" id="ARBA00023172"/>
    </source>
</evidence>
<dbReference type="InterPro" id="IPR050090">
    <property type="entry name" value="Tyrosine_recombinase_XerCD"/>
</dbReference>
<keyword evidence="1" id="KW-0238">DNA-binding</keyword>
<dbReference type="PANTHER" id="PTHR30349">
    <property type="entry name" value="PHAGE INTEGRASE-RELATED"/>
    <property type="match status" value="1"/>
</dbReference>
<name>A0ABN3FD25_9ACTN</name>
<dbReference type="Proteomes" id="UP001501444">
    <property type="component" value="Unassembled WGS sequence"/>
</dbReference>
<evidence type="ECO:0000313" key="5">
    <source>
        <dbReference type="Proteomes" id="UP001501444"/>
    </source>
</evidence>
<feature type="domain" description="Tyr recombinase" evidence="3">
    <location>
        <begin position="120"/>
        <end position="305"/>
    </location>
</feature>
<dbReference type="InterPro" id="IPR011010">
    <property type="entry name" value="DNA_brk_join_enz"/>
</dbReference>
<sequence>MPRTERRDPKHFRPFIDSFDLHLESLRRSKKTREIYTDAAAWFGGWMVEHHPKVNSWHKVDKVHLRQFFAWLNGLEYTPRYCNQVGRSLQAFWKWFAAEEDVPNPMDLVKPPAAPKLGDNPPPVIAQEQLAALVKDAERGRDFESRRDAALLRMFASTGARLAEITNLDIADLDLSQRELTVTGKARKVRKAKFDAKTAVALDRYLRLRASRPVVVELGVTGLWIAVRSRKPMTPNGVRQILYRRAERLGIKLHPHLFRHTFAHNFLLNGGAEGDLVELVGWESNQMLALYGRSGRSARARRNYDNVNVMGGI</sequence>
<dbReference type="Pfam" id="PF00589">
    <property type="entry name" value="Phage_integrase"/>
    <property type="match status" value="1"/>
</dbReference>
<dbReference type="InterPro" id="IPR002104">
    <property type="entry name" value="Integrase_catalytic"/>
</dbReference>
<dbReference type="PROSITE" id="PS51898">
    <property type="entry name" value="TYR_RECOMBINASE"/>
    <property type="match status" value="1"/>
</dbReference>
<keyword evidence="5" id="KW-1185">Reference proteome</keyword>
<dbReference type="InterPro" id="IPR013762">
    <property type="entry name" value="Integrase-like_cat_sf"/>
</dbReference>
<dbReference type="Gene3D" id="1.10.150.130">
    <property type="match status" value="1"/>
</dbReference>
<dbReference type="InterPro" id="IPR010998">
    <property type="entry name" value="Integrase_recombinase_N"/>
</dbReference>